<feature type="region of interest" description="Disordered" evidence="1">
    <location>
        <begin position="1"/>
        <end position="24"/>
    </location>
</feature>
<keyword evidence="3" id="KW-1185">Reference proteome</keyword>
<organism evidence="2 3">
    <name type="scientific">Grifola frondosa</name>
    <name type="common">Maitake</name>
    <name type="synonym">Polyporus frondosus</name>
    <dbReference type="NCBI Taxonomy" id="5627"/>
    <lineage>
        <taxon>Eukaryota</taxon>
        <taxon>Fungi</taxon>
        <taxon>Dikarya</taxon>
        <taxon>Basidiomycota</taxon>
        <taxon>Agaricomycotina</taxon>
        <taxon>Agaricomycetes</taxon>
        <taxon>Polyporales</taxon>
        <taxon>Grifolaceae</taxon>
        <taxon>Grifola</taxon>
    </lineage>
</organism>
<dbReference type="EMBL" id="LUGG01000018">
    <property type="protein sequence ID" value="OBZ69120.1"/>
    <property type="molecule type" value="Genomic_DNA"/>
</dbReference>
<name>A0A1C7LWP1_GRIFR</name>
<protein>
    <submittedName>
        <fullName evidence="2">Uncharacterized protein</fullName>
    </submittedName>
</protein>
<reference evidence="2 3" key="1">
    <citation type="submission" date="2016-03" db="EMBL/GenBank/DDBJ databases">
        <title>Whole genome sequencing of Grifola frondosa 9006-11.</title>
        <authorList>
            <person name="Min B."/>
            <person name="Park H."/>
            <person name="Kim J.-G."/>
            <person name="Cho H."/>
            <person name="Oh Y.-L."/>
            <person name="Kong W.-S."/>
            <person name="Choi I.-G."/>
        </authorList>
    </citation>
    <scope>NUCLEOTIDE SEQUENCE [LARGE SCALE GENOMIC DNA]</scope>
    <source>
        <strain evidence="2 3">9006-11</strain>
    </source>
</reference>
<dbReference type="Proteomes" id="UP000092993">
    <property type="component" value="Unassembled WGS sequence"/>
</dbReference>
<proteinExistence type="predicted"/>
<evidence type="ECO:0000256" key="1">
    <source>
        <dbReference type="SAM" id="MobiDB-lite"/>
    </source>
</evidence>
<comment type="caution">
    <text evidence="2">The sequence shown here is derived from an EMBL/GenBank/DDBJ whole genome shotgun (WGS) entry which is preliminary data.</text>
</comment>
<dbReference type="AlphaFoldDB" id="A0A1C7LWP1"/>
<evidence type="ECO:0000313" key="2">
    <source>
        <dbReference type="EMBL" id="OBZ69120.1"/>
    </source>
</evidence>
<sequence>MRHAHLRSSIAPEPGPELRQETPPARRAHELMSVTVLCVFQAVPERHIAYPQSPAPTRSPSHAHLLGPGLLQPSVAVPRPTPRCRYSSLTQSLPEILRARPYHLPMSLGPVHWKYSDNNRIMRPLILAKNPPVRRAPRYPFRMNERE</sequence>
<evidence type="ECO:0000313" key="3">
    <source>
        <dbReference type="Proteomes" id="UP000092993"/>
    </source>
</evidence>
<gene>
    <name evidence="2" type="ORF">A0H81_10874</name>
</gene>
<accession>A0A1C7LWP1</accession>